<accession>A0A9D1DID2</accession>
<reference evidence="1" key="2">
    <citation type="journal article" date="2021" name="PeerJ">
        <title>Extensive microbial diversity within the chicken gut microbiome revealed by metagenomics and culture.</title>
        <authorList>
            <person name="Gilroy R."/>
            <person name="Ravi A."/>
            <person name="Getino M."/>
            <person name="Pursley I."/>
            <person name="Horton D.L."/>
            <person name="Alikhan N.F."/>
            <person name="Baker D."/>
            <person name="Gharbi K."/>
            <person name="Hall N."/>
            <person name="Watson M."/>
            <person name="Adriaenssens E.M."/>
            <person name="Foster-Nyarko E."/>
            <person name="Jarju S."/>
            <person name="Secka A."/>
            <person name="Antonio M."/>
            <person name="Oren A."/>
            <person name="Chaudhuri R.R."/>
            <person name="La Ragione R."/>
            <person name="Hildebrand F."/>
            <person name="Pallen M.J."/>
        </authorList>
    </citation>
    <scope>NUCLEOTIDE SEQUENCE</scope>
    <source>
        <strain evidence="1">ChiBcec15-4380</strain>
    </source>
</reference>
<evidence type="ECO:0000313" key="1">
    <source>
        <dbReference type="EMBL" id="HIR51154.1"/>
    </source>
</evidence>
<reference evidence="1" key="1">
    <citation type="submission" date="2020-10" db="EMBL/GenBank/DDBJ databases">
        <authorList>
            <person name="Gilroy R."/>
        </authorList>
    </citation>
    <scope>NUCLEOTIDE SEQUENCE</scope>
    <source>
        <strain evidence="1">ChiBcec15-4380</strain>
    </source>
</reference>
<name>A0A9D1DID2_9FIRM</name>
<sequence length="375" mass="40117">MKLELFVRDRRVRKKGIEPLVADTAQVDTFTIDFDAEWTGMVKVVVFQNGDSTAQLLYTGETQIPANVLAPGELYVACHGYKKLEDSMAVLRTVAMVRPIPVLLSEPGVTTDPTVYTPTMLEQMLTAVQAAQEAASTVRQLCAQLQADLEAGRFNGPQGIPGKNATLEIDGAEEGGQPAVYNLGTAQNARLRFVLPRGVGIRALEDNWDGTWRLTYSDGTEQILRAPGVTDLPSEEMLAEAVAAYLTEHPPAQGEPGEAGRSVTAITFLPETNQWRYTFSDGTQSDVPGPTLPTALSQLSEDSSHRTVTDTEKSGWNTAKTQAAAAMPKAGGAFTGTVSAAAAAQTPGTALLRNSRLSASEVTPGSNGEICWQYE</sequence>
<gene>
    <name evidence="1" type="ORF">IAA53_07695</name>
</gene>
<comment type="caution">
    <text evidence="1">The sequence shown here is derived from an EMBL/GenBank/DDBJ whole genome shotgun (WGS) entry which is preliminary data.</text>
</comment>
<dbReference type="Proteomes" id="UP000824239">
    <property type="component" value="Unassembled WGS sequence"/>
</dbReference>
<organism evidence="1 2">
    <name type="scientific">Candidatus Avoscillospira avicola</name>
    <dbReference type="NCBI Taxonomy" id="2840706"/>
    <lineage>
        <taxon>Bacteria</taxon>
        <taxon>Bacillati</taxon>
        <taxon>Bacillota</taxon>
        <taxon>Clostridia</taxon>
        <taxon>Eubacteriales</taxon>
        <taxon>Oscillospiraceae</taxon>
        <taxon>Oscillospiraceae incertae sedis</taxon>
        <taxon>Candidatus Avoscillospira</taxon>
    </lineage>
</organism>
<dbReference type="AlphaFoldDB" id="A0A9D1DID2"/>
<protein>
    <submittedName>
        <fullName evidence="1">Uncharacterized protein</fullName>
    </submittedName>
</protein>
<dbReference type="EMBL" id="DVHE01000058">
    <property type="protein sequence ID" value="HIR51154.1"/>
    <property type="molecule type" value="Genomic_DNA"/>
</dbReference>
<proteinExistence type="predicted"/>
<evidence type="ECO:0000313" key="2">
    <source>
        <dbReference type="Proteomes" id="UP000824239"/>
    </source>
</evidence>